<protein>
    <recommendedName>
        <fullName evidence="9">Efflux pump membrane transporter</fullName>
    </recommendedName>
</protein>
<dbReference type="Gene3D" id="3.30.70.1320">
    <property type="entry name" value="Multidrug efflux transporter AcrB pore domain like"/>
    <property type="match status" value="1"/>
</dbReference>
<dbReference type="Pfam" id="PF00873">
    <property type="entry name" value="ACR_tran"/>
    <property type="match status" value="1"/>
</dbReference>
<gene>
    <name evidence="10" type="ORF">SAMN05192560_1329</name>
</gene>
<proteinExistence type="inferred from homology"/>
<evidence type="ECO:0000256" key="8">
    <source>
        <dbReference type="ARBA" id="ARBA00023136"/>
    </source>
</evidence>
<dbReference type="OrthoDB" id="9176627at2"/>
<keyword evidence="8 9" id="KW-0472">Membrane</keyword>
<evidence type="ECO:0000256" key="9">
    <source>
        <dbReference type="RuleBase" id="RU364070"/>
    </source>
</evidence>
<dbReference type="GO" id="GO:0015562">
    <property type="term" value="F:efflux transmembrane transporter activity"/>
    <property type="evidence" value="ECO:0007669"/>
    <property type="project" value="InterPro"/>
</dbReference>
<dbReference type="FunFam" id="1.20.1640.10:FF:000001">
    <property type="entry name" value="Efflux pump membrane transporter"/>
    <property type="match status" value="1"/>
</dbReference>
<comment type="similarity">
    <text evidence="2 9">Belongs to the resistance-nodulation-cell division (RND) (TC 2.A.6) family.</text>
</comment>
<evidence type="ECO:0000313" key="11">
    <source>
        <dbReference type="Proteomes" id="UP000198305"/>
    </source>
</evidence>
<dbReference type="GO" id="GO:0042910">
    <property type="term" value="F:xenobiotic transmembrane transporter activity"/>
    <property type="evidence" value="ECO:0007669"/>
    <property type="project" value="TreeGrafter"/>
</dbReference>
<evidence type="ECO:0000256" key="7">
    <source>
        <dbReference type="ARBA" id="ARBA00022989"/>
    </source>
</evidence>
<dbReference type="SUPFAM" id="SSF82693">
    <property type="entry name" value="Multidrug efflux transporter AcrB pore domain, PN1, PN2, PC1 and PC2 subdomains"/>
    <property type="match status" value="3"/>
</dbReference>
<evidence type="ECO:0000256" key="3">
    <source>
        <dbReference type="ARBA" id="ARBA00022448"/>
    </source>
</evidence>
<evidence type="ECO:0000313" key="10">
    <source>
        <dbReference type="EMBL" id="SNR83942.1"/>
    </source>
</evidence>
<keyword evidence="6 9" id="KW-0812">Transmembrane</keyword>
<accession>A0A238ZL78</accession>
<dbReference type="NCBIfam" id="NF007131">
    <property type="entry name" value="PRK09577.1"/>
    <property type="match status" value="1"/>
</dbReference>
<feature type="transmembrane region" description="Helical" evidence="9">
    <location>
        <begin position="339"/>
        <end position="358"/>
    </location>
</feature>
<feature type="transmembrane region" description="Helical" evidence="9">
    <location>
        <begin position="968"/>
        <end position="988"/>
    </location>
</feature>
<dbReference type="InterPro" id="IPR027463">
    <property type="entry name" value="AcrB_DN_DC_subdom"/>
</dbReference>
<feature type="transmembrane region" description="Helical" evidence="9">
    <location>
        <begin position="867"/>
        <end position="885"/>
    </location>
</feature>
<dbReference type="AlphaFoldDB" id="A0A238ZL78"/>
<feature type="transmembrane region" description="Helical" evidence="9">
    <location>
        <begin position="891"/>
        <end position="912"/>
    </location>
</feature>
<evidence type="ECO:0000256" key="6">
    <source>
        <dbReference type="ARBA" id="ARBA00022692"/>
    </source>
</evidence>
<organism evidence="10 11">
    <name type="scientific">Methylobacillus rhizosphaerae</name>
    <dbReference type="NCBI Taxonomy" id="551994"/>
    <lineage>
        <taxon>Bacteria</taxon>
        <taxon>Pseudomonadati</taxon>
        <taxon>Pseudomonadota</taxon>
        <taxon>Betaproteobacteria</taxon>
        <taxon>Nitrosomonadales</taxon>
        <taxon>Methylophilaceae</taxon>
        <taxon>Methylobacillus</taxon>
    </lineage>
</organism>
<dbReference type="InterPro" id="IPR004764">
    <property type="entry name" value="MdtF-like"/>
</dbReference>
<keyword evidence="3 9" id="KW-0813">Transport</keyword>
<dbReference type="PANTHER" id="PTHR32063:SF10">
    <property type="entry name" value="EFFLUX PUMP MEMBRANE TRANSPORTER"/>
    <property type="match status" value="1"/>
</dbReference>
<dbReference type="InterPro" id="IPR001036">
    <property type="entry name" value="Acrflvin-R"/>
</dbReference>
<dbReference type="GO" id="GO:0009636">
    <property type="term" value="P:response to toxic substance"/>
    <property type="evidence" value="ECO:0007669"/>
    <property type="project" value="UniProtKB-ARBA"/>
</dbReference>
<comment type="subcellular location">
    <subcellularLocation>
        <location evidence="1 9">Cell inner membrane</location>
        <topology evidence="1 9">Multi-pass membrane protein</topology>
    </subcellularLocation>
</comment>
<reference evidence="11" key="1">
    <citation type="submission" date="2017-06" db="EMBL/GenBank/DDBJ databases">
        <authorList>
            <person name="Varghese N."/>
            <person name="Submissions S."/>
        </authorList>
    </citation>
    <scope>NUCLEOTIDE SEQUENCE [LARGE SCALE GENOMIC DNA]</scope>
    <source>
        <strain evidence="11">Ca-68</strain>
    </source>
</reference>
<feature type="transmembrane region" description="Helical" evidence="9">
    <location>
        <begin position="603"/>
        <end position="626"/>
    </location>
</feature>
<dbReference type="EMBL" id="FZOA01000005">
    <property type="protein sequence ID" value="SNR83942.1"/>
    <property type="molecule type" value="Genomic_DNA"/>
</dbReference>
<feature type="transmembrane region" description="Helical" evidence="9">
    <location>
        <begin position="536"/>
        <end position="554"/>
    </location>
</feature>
<feature type="transmembrane region" description="Helical" evidence="9">
    <location>
        <begin position="433"/>
        <end position="457"/>
    </location>
</feature>
<dbReference type="Proteomes" id="UP000198305">
    <property type="component" value="Unassembled WGS sequence"/>
</dbReference>
<dbReference type="Gene3D" id="1.20.1640.10">
    <property type="entry name" value="Multidrug efflux transporter AcrB transmembrane domain"/>
    <property type="match status" value="2"/>
</dbReference>
<keyword evidence="7 9" id="KW-1133">Transmembrane helix</keyword>
<keyword evidence="11" id="KW-1185">Reference proteome</keyword>
<dbReference type="RefSeq" id="WP_089375446.1">
    <property type="nucleotide sequence ID" value="NZ_FZOA01000005.1"/>
</dbReference>
<feature type="transmembrane region" description="Helical" evidence="9">
    <location>
        <begin position="469"/>
        <end position="496"/>
    </location>
</feature>
<dbReference type="Gene3D" id="3.30.2090.10">
    <property type="entry name" value="Multidrug efflux transporter AcrB TolC docking domain, DN and DC subdomains"/>
    <property type="match status" value="2"/>
</dbReference>
<evidence type="ECO:0000256" key="2">
    <source>
        <dbReference type="ARBA" id="ARBA00010942"/>
    </source>
</evidence>
<dbReference type="PRINTS" id="PR00702">
    <property type="entry name" value="ACRIFLAVINRP"/>
</dbReference>
<dbReference type="NCBIfam" id="TIGR00915">
    <property type="entry name" value="2A0602"/>
    <property type="match status" value="1"/>
</dbReference>
<sequence>MARFFIERPVFAWVISLLIILAGLLAIRGLPVAQYPDIAPPVVNISASYPGASARVIEESVTAIIEREMNGAPGLMYTSATSSPGAASLSLTFRQGTNPDLAAVEVQNRLKTVEARLPEIVRRNGIFIEKSADSIQLIVSLTSEGNRLSEVELGELAAANVLQALRRVEGVGKVQIWSPEYAMRIWPDPAKLTSMNLTAADLASAIRSHNARVTIGDIGNLAVPDYAPISANVIADNALTTPEEFGNIPLRSKADGSAILLKDVARVEFGGSDYAFVSRVNGNNAAGMAVKMAPGSNAVATVKRIRATMDELVRYLPAGVSYQIPYDTSAFVEISIQKVVNTLVEAIVLVFLVMFLFMQNLRATLIPTIVVPIALLGTFAVMLAAGFSINVLTMFGMVLAIGIVVDDAIVVVENVERIMAEEGLPPLQATIKAMQQISGAIIGITVVLVSVFVPMAFFSGAVGNIYRQFSLSLAVSIAFSAFLALSLTPALCATLLKPIARDHHEKRGIFGWFNRAFTALTSRYQKRVAAIIKRPFRWLLVYCTIIVVVAFMFVRLPTAFLPDEDQGDFMITVLLPAGATMHETMNTLSRIADYLNKNEPVKYVYEVGGFSFYGTGSNSGMLFATLKDWQERKDARQHVQAIVDRVNIEFADLKNTIVFAVNTPPLPELGSSNGFDLRLQDRGSAGYRAFLAAKDQLMEEGAKSKAITNLMFAGLPEAALVSLDIDRRKAETLGVSMDEINTTLASMFGSSYIGDFMHGNQVRRVIMQADGKDRLELADIGKLRVRSSNGSMIPLSAFVTLEWVSGPPQLTRYNGYPSFAINGSAAPGYSSGEAMQAIEAIANKLPRSIGYAWSGQSLEERSSGAQAPMLFGLSVLIVFLALAALYESWLIPLAVILVVPLGILGALLGVTLRDMPNDIYFKVGLIATIGLSAKNAILIVEVAKDLYADGMSLLDATLEAARLRLRPIVMTSLAFGVGVLPLALASGAASGAQSAIGTSVLGGIIAATLLAIFLVPLFFAVLGRYIKRPQHHVQESSS</sequence>
<dbReference type="Gene3D" id="3.30.70.1440">
    <property type="entry name" value="Multidrug efflux transporter AcrB pore domain"/>
    <property type="match status" value="1"/>
</dbReference>
<dbReference type="NCBIfam" id="NF000282">
    <property type="entry name" value="RND_permease_1"/>
    <property type="match status" value="1"/>
</dbReference>
<evidence type="ECO:0000256" key="4">
    <source>
        <dbReference type="ARBA" id="ARBA00022475"/>
    </source>
</evidence>
<evidence type="ECO:0000256" key="5">
    <source>
        <dbReference type="ARBA" id="ARBA00022519"/>
    </source>
</evidence>
<dbReference type="PANTHER" id="PTHR32063">
    <property type="match status" value="1"/>
</dbReference>
<keyword evidence="5 9" id="KW-0997">Cell inner membrane</keyword>
<dbReference type="SUPFAM" id="SSF82714">
    <property type="entry name" value="Multidrug efflux transporter AcrB TolC docking domain, DN and DC subdomains"/>
    <property type="match status" value="2"/>
</dbReference>
<feature type="transmembrane region" description="Helical" evidence="9">
    <location>
        <begin position="1000"/>
        <end position="1022"/>
    </location>
</feature>
<evidence type="ECO:0000256" key="1">
    <source>
        <dbReference type="ARBA" id="ARBA00004429"/>
    </source>
</evidence>
<dbReference type="SUPFAM" id="SSF82866">
    <property type="entry name" value="Multidrug efflux transporter AcrB transmembrane domain"/>
    <property type="match status" value="2"/>
</dbReference>
<keyword evidence="4" id="KW-1003">Cell membrane</keyword>
<comment type="caution">
    <text evidence="9">Lacks conserved residue(s) required for the propagation of feature annotation.</text>
</comment>
<name>A0A238ZL78_9PROT</name>
<dbReference type="Gene3D" id="3.30.70.1430">
    <property type="entry name" value="Multidrug efflux transporter AcrB pore domain"/>
    <property type="match status" value="2"/>
</dbReference>
<dbReference type="GO" id="GO:0005886">
    <property type="term" value="C:plasma membrane"/>
    <property type="evidence" value="ECO:0007669"/>
    <property type="project" value="UniProtKB-SubCell"/>
</dbReference>
<feature type="transmembrane region" description="Helical" evidence="9">
    <location>
        <begin position="365"/>
        <end position="385"/>
    </location>
</feature>